<evidence type="ECO:0000256" key="4">
    <source>
        <dbReference type="ARBA" id="ARBA00022723"/>
    </source>
</evidence>
<feature type="compositionally biased region" description="Basic residues" evidence="7">
    <location>
        <begin position="143"/>
        <end position="152"/>
    </location>
</feature>
<dbReference type="InterPro" id="IPR006128">
    <property type="entry name" value="Lipoprotein_PsaA-like"/>
</dbReference>
<dbReference type="AlphaFoldDB" id="A0A6L9Y9X4"/>
<dbReference type="PRINTS" id="PR00690">
    <property type="entry name" value="ADHESNFAMILY"/>
</dbReference>
<dbReference type="GO" id="GO:0030313">
    <property type="term" value="C:cell envelope"/>
    <property type="evidence" value="ECO:0007669"/>
    <property type="project" value="UniProtKB-SubCell"/>
</dbReference>
<sequence>MKKSLIALGLGLWLSASAYAHNITVATSFSILEDMVKNVGGEHITVVNILGADKDAHHYEFKPSDVKQFASDKGVKVFFTNGLGMDSWADALIKASGFKGKVVRVSDGVELRLFDANKGVEKDSHQHKETVDIHNHHDGEHHHDKHDHKHDHKHDDKHEHHHDHHSHDTHDHSEKHDHEHHHHGAIDPHAWQNLKNAQIYVDNITKALSELDADHAEIFQKNAQNYKEKIAELDKTLAKDFAQLPENHRYLVTSHEALGYFADAYGLKVLTPLGISSDAEPSAKEMVDVINTIRSLKVPTVFLENVKNPKLLEQIAKESGAKIGGVLYTDALSAKGEGSTYLGMIKANAKTILEGLK</sequence>
<evidence type="ECO:0000256" key="6">
    <source>
        <dbReference type="RuleBase" id="RU003512"/>
    </source>
</evidence>
<dbReference type="Proteomes" id="UP000477651">
    <property type="component" value="Unassembled WGS sequence"/>
</dbReference>
<evidence type="ECO:0000313" key="10">
    <source>
        <dbReference type="Proteomes" id="UP000477651"/>
    </source>
</evidence>
<dbReference type="GO" id="GO:0030001">
    <property type="term" value="P:metal ion transport"/>
    <property type="evidence" value="ECO:0007669"/>
    <property type="project" value="InterPro"/>
</dbReference>
<keyword evidence="10" id="KW-1185">Reference proteome</keyword>
<evidence type="ECO:0000256" key="3">
    <source>
        <dbReference type="ARBA" id="ARBA00022448"/>
    </source>
</evidence>
<dbReference type="EMBL" id="JAAGYR010000025">
    <property type="protein sequence ID" value="NEN76607.1"/>
    <property type="molecule type" value="Genomic_DNA"/>
</dbReference>
<feature type="chain" id="PRO_5026726512" evidence="8">
    <location>
        <begin position="21"/>
        <end position="357"/>
    </location>
</feature>
<evidence type="ECO:0000256" key="1">
    <source>
        <dbReference type="ARBA" id="ARBA00004196"/>
    </source>
</evidence>
<comment type="caution">
    <text evidence="9">The sequence shown here is derived from an EMBL/GenBank/DDBJ whole genome shotgun (WGS) entry which is preliminary data.</text>
</comment>
<reference evidence="9 10" key="1">
    <citation type="submission" date="2020-02" db="EMBL/GenBank/DDBJ databases">
        <title>Pelistega sp. NLN82 were isolated from wild rodents of the Hainan Island.</title>
        <authorList>
            <person name="Niu N."/>
            <person name="Zhou J."/>
        </authorList>
    </citation>
    <scope>NUCLEOTIDE SEQUENCE [LARGE SCALE GENOMIC DNA]</scope>
    <source>
        <strain evidence="9 10">NLN82</strain>
    </source>
</reference>
<dbReference type="Gene3D" id="3.40.50.1980">
    <property type="entry name" value="Nitrogenase molybdenum iron protein domain"/>
    <property type="match status" value="3"/>
</dbReference>
<dbReference type="InterPro" id="IPR006127">
    <property type="entry name" value="ZnuA-like"/>
</dbReference>
<comment type="similarity">
    <text evidence="2 6">Belongs to the bacterial solute-binding protein 9 family.</text>
</comment>
<evidence type="ECO:0000256" key="7">
    <source>
        <dbReference type="SAM" id="MobiDB-lite"/>
    </source>
</evidence>
<evidence type="ECO:0000256" key="2">
    <source>
        <dbReference type="ARBA" id="ARBA00011028"/>
    </source>
</evidence>
<keyword evidence="3 6" id="KW-0813">Transport</keyword>
<dbReference type="GO" id="GO:0007155">
    <property type="term" value="P:cell adhesion"/>
    <property type="evidence" value="ECO:0007669"/>
    <property type="project" value="InterPro"/>
</dbReference>
<evidence type="ECO:0000313" key="9">
    <source>
        <dbReference type="EMBL" id="NEN76607.1"/>
    </source>
</evidence>
<feature type="region of interest" description="Disordered" evidence="7">
    <location>
        <begin position="135"/>
        <end position="184"/>
    </location>
</feature>
<feature type="signal peptide" evidence="8">
    <location>
        <begin position="1"/>
        <end position="20"/>
    </location>
</feature>
<evidence type="ECO:0000256" key="5">
    <source>
        <dbReference type="ARBA" id="ARBA00022729"/>
    </source>
</evidence>
<accession>A0A6L9Y9X4</accession>
<feature type="compositionally biased region" description="Basic and acidic residues" evidence="7">
    <location>
        <begin position="165"/>
        <end position="177"/>
    </location>
</feature>
<dbReference type="SUPFAM" id="SSF53807">
    <property type="entry name" value="Helical backbone' metal receptor"/>
    <property type="match status" value="1"/>
</dbReference>
<evidence type="ECO:0000256" key="8">
    <source>
        <dbReference type="SAM" id="SignalP"/>
    </source>
</evidence>
<dbReference type="PANTHER" id="PTHR42953">
    <property type="entry name" value="HIGH-AFFINITY ZINC UPTAKE SYSTEM PROTEIN ZNUA-RELATED"/>
    <property type="match status" value="1"/>
</dbReference>
<comment type="subcellular location">
    <subcellularLocation>
        <location evidence="1">Cell envelope</location>
    </subcellularLocation>
</comment>
<gene>
    <name evidence="9" type="ORF">F9B74_09850</name>
</gene>
<dbReference type="RefSeq" id="WP_163765026.1">
    <property type="nucleotide sequence ID" value="NZ_JAAGYR010000025.1"/>
</dbReference>
<name>A0A6L9Y9X4_9BURK</name>
<organism evidence="9 10">
    <name type="scientific">Pelistega ratti</name>
    <dbReference type="NCBI Taxonomy" id="2652177"/>
    <lineage>
        <taxon>Bacteria</taxon>
        <taxon>Pseudomonadati</taxon>
        <taxon>Pseudomonadota</taxon>
        <taxon>Betaproteobacteria</taxon>
        <taxon>Burkholderiales</taxon>
        <taxon>Alcaligenaceae</taxon>
        <taxon>Pelistega</taxon>
    </lineage>
</organism>
<dbReference type="InterPro" id="IPR050492">
    <property type="entry name" value="Bact_metal-bind_prot9"/>
</dbReference>
<dbReference type="GO" id="GO:0046872">
    <property type="term" value="F:metal ion binding"/>
    <property type="evidence" value="ECO:0007669"/>
    <property type="project" value="UniProtKB-KW"/>
</dbReference>
<keyword evidence="5 8" id="KW-0732">Signal</keyword>
<proteinExistence type="inferred from homology"/>
<dbReference type="PANTHER" id="PTHR42953:SF1">
    <property type="entry name" value="METAL-BINDING PROTEIN HI_0362-RELATED"/>
    <property type="match status" value="1"/>
</dbReference>
<dbReference type="Pfam" id="PF01297">
    <property type="entry name" value="ZnuA"/>
    <property type="match status" value="1"/>
</dbReference>
<protein>
    <submittedName>
        <fullName evidence="9">Zinc ABC transporter solute-binding protein</fullName>
    </submittedName>
</protein>
<keyword evidence="4" id="KW-0479">Metal-binding</keyword>